<dbReference type="Proteomes" id="UP001221413">
    <property type="component" value="Unassembled WGS sequence"/>
</dbReference>
<dbReference type="InterPro" id="IPR011611">
    <property type="entry name" value="PfkB_dom"/>
</dbReference>
<reference evidence="2" key="1">
    <citation type="submission" date="2023-01" db="EMBL/GenBank/DDBJ databases">
        <title>The chitinases involved in constricting ring structure development in the nematode-trapping fungus Drechslerella dactyloides.</title>
        <authorList>
            <person name="Wang R."/>
            <person name="Zhang L."/>
            <person name="Tang P."/>
            <person name="Li S."/>
            <person name="Liang L."/>
        </authorList>
    </citation>
    <scope>NUCLEOTIDE SEQUENCE</scope>
    <source>
        <strain evidence="2">YMF1.00031</strain>
    </source>
</reference>
<evidence type="ECO:0000313" key="2">
    <source>
        <dbReference type="EMBL" id="KAJ6256901.1"/>
    </source>
</evidence>
<dbReference type="AlphaFoldDB" id="A0AAD6NEZ9"/>
<proteinExistence type="predicted"/>
<gene>
    <name evidence="2" type="ORF">Dda_7784</name>
</gene>
<dbReference type="InterPro" id="IPR029056">
    <property type="entry name" value="Ribokinase-like"/>
</dbReference>
<organism evidence="2 3">
    <name type="scientific">Drechslerella dactyloides</name>
    <name type="common">Nematode-trapping fungus</name>
    <name type="synonym">Arthrobotrys dactyloides</name>
    <dbReference type="NCBI Taxonomy" id="74499"/>
    <lineage>
        <taxon>Eukaryota</taxon>
        <taxon>Fungi</taxon>
        <taxon>Dikarya</taxon>
        <taxon>Ascomycota</taxon>
        <taxon>Pezizomycotina</taxon>
        <taxon>Orbiliomycetes</taxon>
        <taxon>Orbiliales</taxon>
        <taxon>Orbiliaceae</taxon>
        <taxon>Drechslerella</taxon>
    </lineage>
</organism>
<keyword evidence="3" id="KW-1185">Reference proteome</keyword>
<evidence type="ECO:0000259" key="1">
    <source>
        <dbReference type="Pfam" id="PF00294"/>
    </source>
</evidence>
<evidence type="ECO:0000313" key="3">
    <source>
        <dbReference type="Proteomes" id="UP001221413"/>
    </source>
</evidence>
<dbReference type="Gene3D" id="3.40.1190.20">
    <property type="match status" value="1"/>
</dbReference>
<accession>A0AAD6NEZ9</accession>
<feature type="domain" description="Carbohydrate kinase PfkB" evidence="1">
    <location>
        <begin position="238"/>
        <end position="372"/>
    </location>
</feature>
<sequence length="450" mass="48604">MHYSEFNWGQLLAGPPAAGPPAPTTTTTASNSIPLVAAAALAATNSIQCPSNPYQIHFATLGMFILDKIDAPERTLKFDDLLGGAGSYAVLGARLMSQAPLSSKTIGWIVDAGNDFPDDVRKDIIRWNTNVIIRENKDRKSTRGGASSVELKARRGLKSSASGHNVYGPGDFRSFTYLTPKIRLTPADFVGTPLIDSLSFHLICSPARCMESVKDLHARRTIAKPPIIVWEPVPDLCTPEQLVACAEAIRGVDIFSPNASELGALCSTPAHLAEDPQHIQKNAEKLFLCGVGPQLDGPVIVRAGSKGCYVRYNKGKLWLPAYYAAPYEKPTEVADPTGGGNCFLGALAVQYARCGDLIYSVLCANVAASFAIWQLAFPQLAHSSLDKLEPSTSRQFPKTLPLMPVANEKAVETWPKESVSHRLEKYVYRKDVLASLEKIGYQLVPPAAGT</sequence>
<dbReference type="PANTHER" id="PTHR47098">
    <property type="entry name" value="PROTEIN MAK32"/>
    <property type="match status" value="1"/>
</dbReference>
<name>A0AAD6NEZ9_DREDA</name>
<dbReference type="Pfam" id="PF00294">
    <property type="entry name" value="PfkB"/>
    <property type="match status" value="1"/>
</dbReference>
<comment type="caution">
    <text evidence="2">The sequence shown here is derived from an EMBL/GenBank/DDBJ whole genome shotgun (WGS) entry which is preliminary data.</text>
</comment>
<protein>
    <recommendedName>
        <fullName evidence="1">Carbohydrate kinase PfkB domain-containing protein</fullName>
    </recommendedName>
</protein>
<dbReference type="EMBL" id="JAQGDS010000011">
    <property type="protein sequence ID" value="KAJ6256901.1"/>
    <property type="molecule type" value="Genomic_DNA"/>
</dbReference>
<dbReference type="PANTHER" id="PTHR47098:SF2">
    <property type="entry name" value="PROTEIN MAK32"/>
    <property type="match status" value="1"/>
</dbReference>
<dbReference type="SUPFAM" id="SSF53613">
    <property type="entry name" value="Ribokinase-like"/>
    <property type="match status" value="1"/>
</dbReference>